<dbReference type="Proteomes" id="UP001648503">
    <property type="component" value="Unassembled WGS sequence"/>
</dbReference>
<keyword evidence="2" id="KW-1185">Reference proteome</keyword>
<proteinExistence type="predicted"/>
<evidence type="ECO:0000313" key="2">
    <source>
        <dbReference type="Proteomes" id="UP001648503"/>
    </source>
</evidence>
<name>A0ABQ8EYP7_9FUNG</name>
<gene>
    <name evidence="1" type="ORF">BASA50_010399</name>
</gene>
<sequence>MSDIFGVIKSGLGDDEYSKVEPDLAEKLKGWNNAFQVGLNAIHEATANIAHDVDFVADNLQKIDKSIELIMYKQWLLLWKLKKSTEYV</sequence>
<accession>A0ABQ8EYP7</accession>
<reference evidence="1 2" key="1">
    <citation type="submission" date="2021-02" db="EMBL/GenBank/DDBJ databases">
        <title>Variation within the Batrachochytrium salamandrivorans European outbreak.</title>
        <authorList>
            <person name="Kelly M."/>
            <person name="Pasmans F."/>
            <person name="Shea T.P."/>
            <person name="Munoz J.F."/>
            <person name="Carranza S."/>
            <person name="Cuomo C.A."/>
            <person name="Martel A."/>
        </authorList>
    </citation>
    <scope>NUCLEOTIDE SEQUENCE [LARGE SCALE GENOMIC DNA]</scope>
    <source>
        <strain evidence="1 2">AMFP18/2</strain>
    </source>
</reference>
<protein>
    <submittedName>
        <fullName evidence="1">Uncharacterized protein</fullName>
    </submittedName>
</protein>
<organism evidence="1 2">
    <name type="scientific">Batrachochytrium salamandrivorans</name>
    <dbReference type="NCBI Taxonomy" id="1357716"/>
    <lineage>
        <taxon>Eukaryota</taxon>
        <taxon>Fungi</taxon>
        <taxon>Fungi incertae sedis</taxon>
        <taxon>Chytridiomycota</taxon>
        <taxon>Chytridiomycota incertae sedis</taxon>
        <taxon>Chytridiomycetes</taxon>
        <taxon>Rhizophydiales</taxon>
        <taxon>Rhizophydiales incertae sedis</taxon>
        <taxon>Batrachochytrium</taxon>
    </lineage>
</organism>
<evidence type="ECO:0000313" key="1">
    <source>
        <dbReference type="EMBL" id="KAH6588923.1"/>
    </source>
</evidence>
<comment type="caution">
    <text evidence="1">The sequence shown here is derived from an EMBL/GenBank/DDBJ whole genome shotgun (WGS) entry which is preliminary data.</text>
</comment>
<dbReference type="EMBL" id="JAFCIX010000485">
    <property type="protein sequence ID" value="KAH6588923.1"/>
    <property type="molecule type" value="Genomic_DNA"/>
</dbReference>